<keyword evidence="5" id="KW-0804">Transcription</keyword>
<dbReference type="InterPro" id="IPR029787">
    <property type="entry name" value="Nucleotide_cyclase"/>
</dbReference>
<name>A0A4P6K1Q6_KTERU</name>
<dbReference type="PROSITE" id="PS50887">
    <property type="entry name" value="GGDEF"/>
    <property type="match status" value="1"/>
</dbReference>
<dbReference type="GO" id="GO:0000976">
    <property type="term" value="F:transcription cis-regulatory region binding"/>
    <property type="evidence" value="ECO:0007669"/>
    <property type="project" value="TreeGrafter"/>
</dbReference>
<keyword evidence="3" id="KW-0805">Transcription regulation</keyword>
<evidence type="ECO:0000259" key="7">
    <source>
        <dbReference type="PROSITE" id="PS50110"/>
    </source>
</evidence>
<dbReference type="InterPro" id="IPR043128">
    <property type="entry name" value="Rev_trsase/Diguanyl_cyclase"/>
</dbReference>
<keyword evidence="2" id="KW-0902">Two-component regulatory system</keyword>
<dbReference type="RefSeq" id="WP_129893177.1">
    <property type="nucleotide sequence ID" value="NZ_CP035758.1"/>
</dbReference>
<evidence type="ECO:0000313" key="10">
    <source>
        <dbReference type="Proteomes" id="UP000290365"/>
    </source>
</evidence>
<evidence type="ECO:0000256" key="2">
    <source>
        <dbReference type="ARBA" id="ARBA00023012"/>
    </source>
</evidence>
<dbReference type="EMBL" id="CP035758">
    <property type="protein sequence ID" value="QBD82108.1"/>
    <property type="molecule type" value="Genomic_DNA"/>
</dbReference>
<dbReference type="SUPFAM" id="SSF55073">
    <property type="entry name" value="Nucleotide cyclase"/>
    <property type="match status" value="1"/>
</dbReference>
<feature type="modified residue" description="4-aspartylphosphate" evidence="6">
    <location>
        <position position="52"/>
    </location>
</feature>
<dbReference type="Proteomes" id="UP000290365">
    <property type="component" value="Chromosome"/>
</dbReference>
<feature type="domain" description="Response regulatory" evidence="7">
    <location>
        <begin position="3"/>
        <end position="119"/>
    </location>
</feature>
<dbReference type="InterPro" id="IPR000160">
    <property type="entry name" value="GGDEF_dom"/>
</dbReference>
<reference evidence="9 10" key="1">
    <citation type="submission" date="2019-01" db="EMBL/GenBank/DDBJ databases">
        <title>Ktedonosporobacter rubrisoli SCAWS-G2.</title>
        <authorList>
            <person name="Huang Y."/>
            <person name="Yan B."/>
        </authorList>
    </citation>
    <scope>NUCLEOTIDE SEQUENCE [LARGE SCALE GENOMIC DNA]</scope>
    <source>
        <strain evidence="9 10">SCAWS-G2</strain>
    </source>
</reference>
<dbReference type="InterPro" id="IPR039420">
    <property type="entry name" value="WalR-like"/>
</dbReference>
<dbReference type="SUPFAM" id="SSF52172">
    <property type="entry name" value="CheY-like"/>
    <property type="match status" value="1"/>
</dbReference>
<keyword evidence="1 6" id="KW-0597">Phosphoprotein</keyword>
<dbReference type="AlphaFoldDB" id="A0A4P6K1Q6"/>
<dbReference type="GO" id="GO:0005829">
    <property type="term" value="C:cytosol"/>
    <property type="evidence" value="ECO:0007669"/>
    <property type="project" value="TreeGrafter"/>
</dbReference>
<dbReference type="InterPro" id="IPR001789">
    <property type="entry name" value="Sig_transdc_resp-reg_receiver"/>
</dbReference>
<dbReference type="GO" id="GO:0032993">
    <property type="term" value="C:protein-DNA complex"/>
    <property type="evidence" value="ECO:0007669"/>
    <property type="project" value="TreeGrafter"/>
</dbReference>
<proteinExistence type="predicted"/>
<dbReference type="PANTHER" id="PTHR48111">
    <property type="entry name" value="REGULATOR OF RPOS"/>
    <property type="match status" value="1"/>
</dbReference>
<feature type="domain" description="GGDEF" evidence="8">
    <location>
        <begin position="151"/>
        <end position="305"/>
    </location>
</feature>
<dbReference type="KEGG" id="kbs:EPA93_41470"/>
<evidence type="ECO:0000256" key="4">
    <source>
        <dbReference type="ARBA" id="ARBA00023125"/>
    </source>
</evidence>
<evidence type="ECO:0000313" key="9">
    <source>
        <dbReference type="EMBL" id="QBD82108.1"/>
    </source>
</evidence>
<dbReference type="GO" id="GO:0006355">
    <property type="term" value="P:regulation of DNA-templated transcription"/>
    <property type="evidence" value="ECO:0007669"/>
    <property type="project" value="TreeGrafter"/>
</dbReference>
<dbReference type="CDD" id="cd01949">
    <property type="entry name" value="GGDEF"/>
    <property type="match status" value="1"/>
</dbReference>
<keyword evidence="10" id="KW-1185">Reference proteome</keyword>
<dbReference type="Pfam" id="PF00072">
    <property type="entry name" value="Response_reg"/>
    <property type="match status" value="1"/>
</dbReference>
<dbReference type="InterPro" id="IPR011006">
    <property type="entry name" value="CheY-like_superfamily"/>
</dbReference>
<protein>
    <submittedName>
        <fullName evidence="9">Response regulator</fullName>
    </submittedName>
</protein>
<dbReference type="SMART" id="SM00267">
    <property type="entry name" value="GGDEF"/>
    <property type="match status" value="1"/>
</dbReference>
<gene>
    <name evidence="9" type="ORF">EPA93_41470</name>
</gene>
<dbReference type="Gene3D" id="3.30.70.270">
    <property type="match status" value="1"/>
</dbReference>
<evidence type="ECO:0000259" key="8">
    <source>
        <dbReference type="PROSITE" id="PS50887"/>
    </source>
</evidence>
<sequence length="346" mass="39390">MYSILVVEGEGSITRLLKETLGIKEYQSIMVLNGEDAIHFALREIPHLIIIDFMLPGTDCYEVVRRLRAHPKSMHIPIVVVNASRSTADEVRAFEFGVDSYVTRPFTSEELMARVRRQLQRMQQSSLSPLTQLPGGLQVERAIDYKLSSLEPWSILYLDLDNFKAFNDVYGFLAGNDMIMLVGRICQRVVYDYGNIDDFVGHIGGDDFVIVTTPERATILYRHILELYKKESVTLYRKEDLERGSISGVDRKGRPYQFPLVSLSIGVVSDQIRCSPSFDEIGTLAAEAKRHAKQSSNNVFHISSQWSKSRQDYPHSLHSSPSFSKASYLGRNLFYFIEEDALAEFK</sequence>
<evidence type="ECO:0000256" key="6">
    <source>
        <dbReference type="PROSITE-ProRule" id="PRU00169"/>
    </source>
</evidence>
<dbReference type="Pfam" id="PF00990">
    <property type="entry name" value="GGDEF"/>
    <property type="match status" value="1"/>
</dbReference>
<dbReference type="PANTHER" id="PTHR48111:SF1">
    <property type="entry name" value="TWO-COMPONENT RESPONSE REGULATOR ORR33"/>
    <property type="match status" value="1"/>
</dbReference>
<keyword evidence="4" id="KW-0238">DNA-binding</keyword>
<dbReference type="GO" id="GO:0000156">
    <property type="term" value="F:phosphorelay response regulator activity"/>
    <property type="evidence" value="ECO:0007669"/>
    <property type="project" value="TreeGrafter"/>
</dbReference>
<dbReference type="PROSITE" id="PS50110">
    <property type="entry name" value="RESPONSE_REGULATORY"/>
    <property type="match status" value="1"/>
</dbReference>
<dbReference type="NCBIfam" id="TIGR00254">
    <property type="entry name" value="GGDEF"/>
    <property type="match status" value="1"/>
</dbReference>
<evidence type="ECO:0000256" key="1">
    <source>
        <dbReference type="ARBA" id="ARBA00022553"/>
    </source>
</evidence>
<dbReference type="OrthoDB" id="9813903at2"/>
<evidence type="ECO:0000256" key="3">
    <source>
        <dbReference type="ARBA" id="ARBA00023015"/>
    </source>
</evidence>
<dbReference type="Gene3D" id="3.40.50.2300">
    <property type="match status" value="1"/>
</dbReference>
<organism evidence="9 10">
    <name type="scientific">Ktedonosporobacter rubrisoli</name>
    <dbReference type="NCBI Taxonomy" id="2509675"/>
    <lineage>
        <taxon>Bacteria</taxon>
        <taxon>Bacillati</taxon>
        <taxon>Chloroflexota</taxon>
        <taxon>Ktedonobacteria</taxon>
        <taxon>Ktedonobacterales</taxon>
        <taxon>Ktedonosporobacteraceae</taxon>
        <taxon>Ktedonosporobacter</taxon>
    </lineage>
</organism>
<evidence type="ECO:0000256" key="5">
    <source>
        <dbReference type="ARBA" id="ARBA00023163"/>
    </source>
</evidence>
<accession>A0A4P6K1Q6</accession>
<dbReference type="SMART" id="SM00448">
    <property type="entry name" value="REC"/>
    <property type="match status" value="1"/>
</dbReference>